<feature type="compositionally biased region" description="Polar residues" evidence="1">
    <location>
        <begin position="168"/>
        <end position="181"/>
    </location>
</feature>
<feature type="compositionally biased region" description="Gly residues" evidence="1">
    <location>
        <begin position="112"/>
        <end position="124"/>
    </location>
</feature>
<dbReference type="EMBL" id="JAAIUW010000013">
    <property type="protein sequence ID" value="KAF7802392.1"/>
    <property type="molecule type" value="Genomic_DNA"/>
</dbReference>
<gene>
    <name evidence="2" type="ORF">G2W53_041503</name>
</gene>
<name>A0A834SFL6_9FABA</name>
<feature type="region of interest" description="Disordered" evidence="1">
    <location>
        <begin position="70"/>
        <end position="127"/>
    </location>
</feature>
<protein>
    <submittedName>
        <fullName evidence="2">Uncharacterized protein</fullName>
    </submittedName>
</protein>
<dbReference type="AlphaFoldDB" id="A0A834SFL6"/>
<proteinExistence type="predicted"/>
<comment type="caution">
    <text evidence="2">The sequence shown here is derived from an EMBL/GenBank/DDBJ whole genome shotgun (WGS) entry which is preliminary data.</text>
</comment>
<feature type="region of interest" description="Disordered" evidence="1">
    <location>
        <begin position="167"/>
        <end position="256"/>
    </location>
</feature>
<feature type="compositionally biased region" description="Low complexity" evidence="1">
    <location>
        <begin position="191"/>
        <end position="214"/>
    </location>
</feature>
<organism evidence="2 3">
    <name type="scientific">Senna tora</name>
    <dbReference type="NCBI Taxonomy" id="362788"/>
    <lineage>
        <taxon>Eukaryota</taxon>
        <taxon>Viridiplantae</taxon>
        <taxon>Streptophyta</taxon>
        <taxon>Embryophyta</taxon>
        <taxon>Tracheophyta</taxon>
        <taxon>Spermatophyta</taxon>
        <taxon>Magnoliopsida</taxon>
        <taxon>eudicotyledons</taxon>
        <taxon>Gunneridae</taxon>
        <taxon>Pentapetalae</taxon>
        <taxon>rosids</taxon>
        <taxon>fabids</taxon>
        <taxon>Fabales</taxon>
        <taxon>Fabaceae</taxon>
        <taxon>Caesalpinioideae</taxon>
        <taxon>Cassia clade</taxon>
        <taxon>Senna</taxon>
    </lineage>
</organism>
<feature type="compositionally biased region" description="Polar residues" evidence="1">
    <location>
        <begin position="227"/>
        <end position="243"/>
    </location>
</feature>
<sequence length="277" mass="28918">MAASSSSSSSSPSASVILSGSSSSGAATTKTSVFLALQAKPPLSSWTGEITCCLEQLNQASNLTLQASANVAQRDESPNQNNSAGQNNSGNSPWRGSRGGGNSNFRGRGSRSHGGGGGRRGGNNRGNRPFCGLCERSGFLDKKTNLVDHNCIIPWLVKPRPTSGECVNITSNHDPQYSVSRGSREEERGVSSASSTDTSPASSSSPHGSKSNFSRDTQLSESRDHISNTASSIGPSSHDTVNVESIGPVQSRLGNDPTGVLRMLKAMSHCSFFDPRS</sequence>
<evidence type="ECO:0000313" key="3">
    <source>
        <dbReference type="Proteomes" id="UP000634136"/>
    </source>
</evidence>
<feature type="region of interest" description="Disordered" evidence="1">
    <location>
        <begin position="1"/>
        <end position="26"/>
    </location>
</feature>
<evidence type="ECO:0000313" key="2">
    <source>
        <dbReference type="EMBL" id="KAF7802392.1"/>
    </source>
</evidence>
<accession>A0A834SFL6</accession>
<keyword evidence="3" id="KW-1185">Reference proteome</keyword>
<dbReference type="Proteomes" id="UP000634136">
    <property type="component" value="Unassembled WGS sequence"/>
</dbReference>
<feature type="compositionally biased region" description="Low complexity" evidence="1">
    <location>
        <begin position="78"/>
        <end position="96"/>
    </location>
</feature>
<evidence type="ECO:0000256" key="1">
    <source>
        <dbReference type="SAM" id="MobiDB-lite"/>
    </source>
</evidence>
<reference evidence="2" key="1">
    <citation type="submission" date="2020-09" db="EMBL/GenBank/DDBJ databases">
        <title>Genome-Enabled Discovery of Anthraquinone Biosynthesis in Senna tora.</title>
        <authorList>
            <person name="Kang S.-H."/>
            <person name="Pandey R.P."/>
            <person name="Lee C.-M."/>
            <person name="Sim J.-S."/>
            <person name="Jeong J.-T."/>
            <person name="Choi B.-S."/>
            <person name="Jung M."/>
            <person name="Ginzburg D."/>
            <person name="Zhao K."/>
            <person name="Won S.Y."/>
            <person name="Oh T.-J."/>
            <person name="Yu Y."/>
            <person name="Kim N.-H."/>
            <person name="Lee O.R."/>
            <person name="Lee T.-H."/>
            <person name="Bashyal P."/>
            <person name="Kim T.-S."/>
            <person name="Lee W.-H."/>
            <person name="Kawkins C."/>
            <person name="Kim C.-K."/>
            <person name="Kim J.S."/>
            <person name="Ahn B.O."/>
            <person name="Rhee S.Y."/>
            <person name="Sohng J.K."/>
        </authorList>
    </citation>
    <scope>NUCLEOTIDE SEQUENCE</scope>
    <source>
        <tissue evidence="2">Leaf</tissue>
    </source>
</reference>